<dbReference type="AlphaFoldDB" id="A0A4U0XQP9"/>
<proteinExistence type="predicted"/>
<sequence length="251" mass="27653">MAQLRSEIAFGDNYRGLQLGQNFGHVHIAPERPETPPKPSSNVPFRRDPHYVERATLTDQLRAKLLVPAGRAALVGLGGVGKSQLAIEYARQLRQQSSQTWVLWIYASNVARFDQSVGDVADQLKIPGRKDTKADLLQLLRSWLRDESKGSWLVVLENADDAGFLLEPSATASGARLAQRRIDYIPFCDHGSTIITTRSKSEALKLVYESDTIDVLPMSEEEAEALLESKLGQPNSDNRQLDAAVFGAAVS</sequence>
<dbReference type="OrthoDB" id="20872at2759"/>
<dbReference type="Proteomes" id="UP000309340">
    <property type="component" value="Unassembled WGS sequence"/>
</dbReference>
<dbReference type="PANTHER" id="PTHR35205:SF1">
    <property type="entry name" value="ZU5 DOMAIN-CONTAINING PROTEIN"/>
    <property type="match status" value="1"/>
</dbReference>
<dbReference type="STRING" id="329884.A0A4U0XQP9"/>
<evidence type="ECO:0000313" key="1">
    <source>
        <dbReference type="EMBL" id="TKA78941.1"/>
    </source>
</evidence>
<evidence type="ECO:0008006" key="3">
    <source>
        <dbReference type="Google" id="ProtNLM"/>
    </source>
</evidence>
<comment type="caution">
    <text evidence="1">The sequence shown here is derived from an EMBL/GenBank/DDBJ whole genome shotgun (WGS) entry which is preliminary data.</text>
</comment>
<dbReference type="SUPFAM" id="SSF52540">
    <property type="entry name" value="P-loop containing nucleoside triphosphate hydrolases"/>
    <property type="match status" value="1"/>
</dbReference>
<evidence type="ECO:0000313" key="2">
    <source>
        <dbReference type="Proteomes" id="UP000309340"/>
    </source>
</evidence>
<organism evidence="1 2">
    <name type="scientific">Friedmanniomyces simplex</name>
    <dbReference type="NCBI Taxonomy" id="329884"/>
    <lineage>
        <taxon>Eukaryota</taxon>
        <taxon>Fungi</taxon>
        <taxon>Dikarya</taxon>
        <taxon>Ascomycota</taxon>
        <taxon>Pezizomycotina</taxon>
        <taxon>Dothideomycetes</taxon>
        <taxon>Dothideomycetidae</taxon>
        <taxon>Mycosphaerellales</taxon>
        <taxon>Teratosphaeriaceae</taxon>
        <taxon>Friedmanniomyces</taxon>
    </lineage>
</organism>
<keyword evidence="2" id="KW-1185">Reference proteome</keyword>
<dbReference type="PANTHER" id="PTHR35205">
    <property type="entry name" value="NB-ARC AND TPR DOMAIN PROTEIN"/>
    <property type="match status" value="1"/>
</dbReference>
<reference evidence="1 2" key="1">
    <citation type="submission" date="2017-03" db="EMBL/GenBank/DDBJ databases">
        <title>Genomes of endolithic fungi from Antarctica.</title>
        <authorList>
            <person name="Coleine C."/>
            <person name="Masonjones S."/>
            <person name="Stajich J.E."/>
        </authorList>
    </citation>
    <scope>NUCLEOTIDE SEQUENCE [LARGE SCALE GENOMIC DNA]</scope>
    <source>
        <strain evidence="1 2">CCFEE 5184</strain>
    </source>
</reference>
<dbReference type="EMBL" id="NAJQ01000101">
    <property type="protein sequence ID" value="TKA78941.1"/>
    <property type="molecule type" value="Genomic_DNA"/>
</dbReference>
<protein>
    <recommendedName>
        <fullName evidence="3">NB-ARC domain-containing protein</fullName>
    </recommendedName>
</protein>
<accession>A0A4U0XQP9</accession>
<dbReference type="InterPro" id="IPR027417">
    <property type="entry name" value="P-loop_NTPase"/>
</dbReference>
<dbReference type="Gene3D" id="3.40.50.300">
    <property type="entry name" value="P-loop containing nucleotide triphosphate hydrolases"/>
    <property type="match status" value="1"/>
</dbReference>
<gene>
    <name evidence="1" type="ORF">B0A55_09240</name>
</gene>
<name>A0A4U0XQP9_9PEZI</name>